<dbReference type="NCBIfam" id="NF045894">
    <property type="entry name" value="PKS_plus_SDR"/>
    <property type="match status" value="1"/>
</dbReference>
<evidence type="ECO:0000256" key="4">
    <source>
        <dbReference type="ARBA" id="ARBA00022679"/>
    </source>
</evidence>
<dbReference type="InterPro" id="IPR014043">
    <property type="entry name" value="Acyl_transferase_dom"/>
</dbReference>
<evidence type="ECO:0000256" key="1">
    <source>
        <dbReference type="ARBA" id="ARBA00001957"/>
    </source>
</evidence>
<dbReference type="Pfam" id="PF02801">
    <property type="entry name" value="Ketoacyl-synt_C"/>
    <property type="match status" value="2"/>
</dbReference>
<evidence type="ECO:0000259" key="8">
    <source>
        <dbReference type="PROSITE" id="PS50075"/>
    </source>
</evidence>
<dbReference type="InterPro" id="IPR057326">
    <property type="entry name" value="KR_dom"/>
</dbReference>
<dbReference type="PROSITE" id="PS50075">
    <property type="entry name" value="CARRIER"/>
    <property type="match status" value="1"/>
</dbReference>
<dbReference type="Pfam" id="PF08659">
    <property type="entry name" value="KR"/>
    <property type="match status" value="1"/>
</dbReference>
<dbReference type="InterPro" id="IPR037401">
    <property type="entry name" value="SnoaL-like"/>
</dbReference>
<dbReference type="PROSITE" id="PS00606">
    <property type="entry name" value="KS3_1"/>
    <property type="match status" value="2"/>
</dbReference>
<dbReference type="GO" id="GO:0033068">
    <property type="term" value="P:macrolide biosynthetic process"/>
    <property type="evidence" value="ECO:0007669"/>
    <property type="project" value="UniProtKB-ARBA"/>
</dbReference>
<dbReference type="SMART" id="SM00825">
    <property type="entry name" value="PKS_KS"/>
    <property type="match status" value="2"/>
</dbReference>
<dbReference type="InterPro" id="IPR013968">
    <property type="entry name" value="PKS_KR"/>
</dbReference>
<dbReference type="Pfam" id="PF12680">
    <property type="entry name" value="SnoaL_2"/>
    <property type="match status" value="1"/>
</dbReference>
<dbReference type="PROSITE" id="PS52004">
    <property type="entry name" value="KS3_2"/>
    <property type="match status" value="2"/>
</dbReference>
<feature type="domain" description="Carrier" evidence="8">
    <location>
        <begin position="1488"/>
        <end position="1563"/>
    </location>
</feature>
<dbReference type="InterPro" id="IPR001227">
    <property type="entry name" value="Ac_transferase_dom_sf"/>
</dbReference>
<feature type="domain" description="Ketosynthase family 3 (KS3)" evidence="9">
    <location>
        <begin position="35"/>
        <end position="456"/>
    </location>
</feature>
<keyword evidence="4" id="KW-0808">Transferase</keyword>
<dbReference type="Gene3D" id="3.40.47.10">
    <property type="match status" value="2"/>
</dbReference>
<dbReference type="InterPro" id="IPR036736">
    <property type="entry name" value="ACP-like_sf"/>
</dbReference>
<dbReference type="PANTHER" id="PTHR43775">
    <property type="entry name" value="FATTY ACID SYNTHASE"/>
    <property type="match status" value="1"/>
</dbReference>
<dbReference type="InterPro" id="IPR016036">
    <property type="entry name" value="Malonyl_transacylase_ACP-bd"/>
</dbReference>
<accession>A0AB39TCN6</accession>
<comment type="cofactor">
    <cofactor evidence="1">
        <name>pantetheine 4'-phosphate</name>
        <dbReference type="ChEBI" id="CHEBI:47942"/>
    </cofactor>
</comment>
<keyword evidence="3" id="KW-0597">Phosphoprotein</keyword>
<dbReference type="InterPro" id="IPR032821">
    <property type="entry name" value="PKS_assoc"/>
</dbReference>
<dbReference type="Pfam" id="PF00109">
    <property type="entry name" value="ketoacyl-synt"/>
    <property type="match status" value="2"/>
</dbReference>
<dbReference type="EMBL" id="CP163445">
    <property type="protein sequence ID" value="XDQ77051.1"/>
    <property type="molecule type" value="Genomic_DNA"/>
</dbReference>
<dbReference type="SUPFAM" id="SSF51735">
    <property type="entry name" value="NAD(P)-binding Rossmann-fold domains"/>
    <property type="match status" value="2"/>
</dbReference>
<name>A0AB39TCN6_9ACTN</name>
<dbReference type="SUPFAM" id="SSF47336">
    <property type="entry name" value="ACP-like"/>
    <property type="match status" value="1"/>
</dbReference>
<dbReference type="PANTHER" id="PTHR43775:SF51">
    <property type="entry name" value="INACTIVE PHENOLPHTHIOCEROL SYNTHESIS POLYKETIDE SYNTHASE TYPE I PKS1-RELATED"/>
    <property type="match status" value="1"/>
</dbReference>
<dbReference type="GO" id="GO:0006633">
    <property type="term" value="P:fatty acid biosynthetic process"/>
    <property type="evidence" value="ECO:0007669"/>
    <property type="project" value="InterPro"/>
</dbReference>
<dbReference type="InterPro" id="IPR006162">
    <property type="entry name" value="Ppantetheine_attach_site"/>
</dbReference>
<dbReference type="Pfam" id="PF18369">
    <property type="entry name" value="PKS_DE"/>
    <property type="match status" value="1"/>
</dbReference>
<dbReference type="InterPro" id="IPR015083">
    <property type="entry name" value="NorB/c/GfsB-D-like_docking"/>
</dbReference>
<dbReference type="GO" id="GO:0004312">
    <property type="term" value="F:fatty acid synthase activity"/>
    <property type="evidence" value="ECO:0007669"/>
    <property type="project" value="TreeGrafter"/>
</dbReference>
<dbReference type="InterPro" id="IPR016035">
    <property type="entry name" value="Acyl_Trfase/lysoPLipase"/>
</dbReference>
<dbReference type="InterPro" id="IPR009081">
    <property type="entry name" value="PP-bd_ACP"/>
</dbReference>
<evidence type="ECO:0000256" key="7">
    <source>
        <dbReference type="ARBA" id="ARBA00023315"/>
    </source>
</evidence>
<dbReference type="SMART" id="SM00827">
    <property type="entry name" value="PKS_AT"/>
    <property type="match status" value="1"/>
</dbReference>
<evidence type="ECO:0000256" key="3">
    <source>
        <dbReference type="ARBA" id="ARBA00022553"/>
    </source>
</evidence>
<evidence type="ECO:0000256" key="2">
    <source>
        <dbReference type="ARBA" id="ARBA00022450"/>
    </source>
</evidence>
<dbReference type="InterPro" id="IPR016039">
    <property type="entry name" value="Thiolase-like"/>
</dbReference>
<evidence type="ECO:0000313" key="10">
    <source>
        <dbReference type="EMBL" id="XDQ77051.1"/>
    </source>
</evidence>
<dbReference type="InterPro" id="IPR020806">
    <property type="entry name" value="PKS_PP-bd"/>
</dbReference>
<dbReference type="InterPro" id="IPR018201">
    <property type="entry name" value="Ketoacyl_synth_AS"/>
</dbReference>
<dbReference type="Gene3D" id="3.40.50.720">
    <property type="entry name" value="NAD(P)-binding Rossmann-like Domain"/>
    <property type="match status" value="1"/>
</dbReference>
<reference evidence="10" key="1">
    <citation type="submission" date="2024-07" db="EMBL/GenBank/DDBJ databases">
        <authorList>
            <person name="Yu S.T."/>
        </authorList>
    </citation>
    <scope>NUCLEOTIDE SEQUENCE</scope>
    <source>
        <strain evidence="10">Y1</strain>
    </source>
</reference>
<organism evidence="10">
    <name type="scientific">Streptomyces sp. Y1</name>
    <dbReference type="NCBI Taxonomy" id="3238634"/>
    <lineage>
        <taxon>Bacteria</taxon>
        <taxon>Bacillati</taxon>
        <taxon>Actinomycetota</taxon>
        <taxon>Actinomycetes</taxon>
        <taxon>Kitasatosporales</taxon>
        <taxon>Streptomycetaceae</taxon>
        <taxon>Streptomyces</taxon>
    </lineage>
</organism>
<dbReference type="SUPFAM" id="SSF52151">
    <property type="entry name" value="FabD/lysophospholipase-like"/>
    <property type="match status" value="2"/>
</dbReference>
<dbReference type="InterPro" id="IPR041618">
    <property type="entry name" value="PKS_DE"/>
</dbReference>
<dbReference type="InterPro" id="IPR014030">
    <property type="entry name" value="Ketoacyl_synth_N"/>
</dbReference>
<dbReference type="CDD" id="cd00833">
    <property type="entry name" value="PKS"/>
    <property type="match status" value="2"/>
</dbReference>
<dbReference type="Gene3D" id="3.10.450.50">
    <property type="match status" value="1"/>
</dbReference>
<dbReference type="Gene3D" id="3.40.366.10">
    <property type="entry name" value="Malonyl-Coenzyme A Acyl Carrier Protein, domain 2"/>
    <property type="match status" value="2"/>
</dbReference>
<dbReference type="InterPro" id="IPR032710">
    <property type="entry name" value="NTF2-like_dom_sf"/>
</dbReference>
<dbReference type="FunFam" id="3.40.366.10:FF:000002">
    <property type="entry name" value="Probable polyketide synthase 2"/>
    <property type="match status" value="1"/>
</dbReference>
<dbReference type="FunFam" id="1.10.1200.10:FF:000007">
    <property type="entry name" value="Probable polyketide synthase pks17"/>
    <property type="match status" value="1"/>
</dbReference>
<dbReference type="InterPro" id="IPR036291">
    <property type="entry name" value="NAD(P)-bd_dom_sf"/>
</dbReference>
<proteinExistence type="predicted"/>
<dbReference type="GO" id="GO:0031177">
    <property type="term" value="F:phosphopantetheine binding"/>
    <property type="evidence" value="ECO:0007669"/>
    <property type="project" value="InterPro"/>
</dbReference>
<keyword evidence="2" id="KW-0596">Phosphopantetheine</keyword>
<dbReference type="SMART" id="SM00823">
    <property type="entry name" value="PKS_PP"/>
    <property type="match status" value="1"/>
</dbReference>
<evidence type="ECO:0000256" key="6">
    <source>
        <dbReference type="ARBA" id="ARBA00023268"/>
    </source>
</evidence>
<dbReference type="Pfam" id="PF00550">
    <property type="entry name" value="PP-binding"/>
    <property type="match status" value="1"/>
</dbReference>
<dbReference type="PROSITE" id="PS00012">
    <property type="entry name" value="PHOSPHOPANTETHEINE"/>
    <property type="match status" value="1"/>
</dbReference>
<gene>
    <name evidence="10" type="ORF">AB2U05_00410</name>
</gene>
<dbReference type="SUPFAM" id="SSF54427">
    <property type="entry name" value="NTF2-like"/>
    <property type="match status" value="1"/>
</dbReference>
<dbReference type="Pfam" id="PF00698">
    <property type="entry name" value="Acyl_transf_1"/>
    <property type="match status" value="1"/>
</dbReference>
<dbReference type="SUPFAM" id="SSF55048">
    <property type="entry name" value="Probable ACP-binding domain of malonyl-CoA ACP transacylase"/>
    <property type="match status" value="1"/>
</dbReference>
<dbReference type="Gene3D" id="3.30.70.3290">
    <property type="match status" value="3"/>
</dbReference>
<evidence type="ECO:0000256" key="5">
    <source>
        <dbReference type="ARBA" id="ARBA00023194"/>
    </source>
</evidence>
<dbReference type="RefSeq" id="WP_369182048.1">
    <property type="nucleotide sequence ID" value="NZ_CP163445.1"/>
</dbReference>
<protein>
    <submittedName>
        <fullName evidence="10">Type I polyketide synthase</fullName>
    </submittedName>
</protein>
<keyword evidence="5" id="KW-0045">Antibiotic biosynthesis</keyword>
<dbReference type="Gene3D" id="1.10.1200.10">
    <property type="entry name" value="ACP-like"/>
    <property type="match status" value="1"/>
</dbReference>
<dbReference type="InterPro" id="IPR014031">
    <property type="entry name" value="Ketoacyl_synth_C"/>
</dbReference>
<dbReference type="CDD" id="cd08952">
    <property type="entry name" value="KR_1_SDR_x"/>
    <property type="match status" value="1"/>
</dbReference>
<evidence type="ECO:0000259" key="9">
    <source>
        <dbReference type="PROSITE" id="PS52004"/>
    </source>
</evidence>
<dbReference type="InterPro" id="IPR050091">
    <property type="entry name" value="PKS_NRPS_Biosynth_Enz"/>
</dbReference>
<feature type="domain" description="Ketosynthase family 3 (KS3)" evidence="9">
    <location>
        <begin position="1580"/>
        <end position="2004"/>
    </location>
</feature>
<dbReference type="SMART" id="SM00822">
    <property type="entry name" value="PKS_KR"/>
    <property type="match status" value="1"/>
</dbReference>
<keyword evidence="7" id="KW-0012">Acyltransferase</keyword>
<dbReference type="GO" id="GO:0004315">
    <property type="term" value="F:3-oxoacyl-[acyl-carrier-protein] synthase activity"/>
    <property type="evidence" value="ECO:0007669"/>
    <property type="project" value="InterPro"/>
</dbReference>
<dbReference type="Pfam" id="PF16197">
    <property type="entry name" value="KAsynt_C_assoc"/>
    <property type="match status" value="2"/>
</dbReference>
<keyword evidence="6" id="KW-0511">Multifunctional enzyme</keyword>
<sequence length="2463" mass="254072">MTTAPNERIVEALRSSLTENERLRRQNQQLAEAAAEPVAIVAAACRFPGGADSPEALWHLVAEGGDALSGLPADRGWDLDALTPPGAGPAPQGGFVSGAAEFDPAFFGISPREALAMDPQQRLLLETSWEVFERAGLDPAALRGSRTGVYVGASHTGYGDGVGELPEGVATYAVTGISASVLSGRLAYTFGLEGPAVTVDTACSSSLVALHLAVRALRAGECSLALVGGAAVMAIPGAFLGFSGVGVMAGDSRCKAFAAAADGTGFAEGVGTVLVERLSDARRHGHRVLAVVRGTAVNQDGASSGLTAPNGPAQQRVIRAALADARLAPQDVDAVEAHGTGTALGDPIEAGALLATYGRGRPADRPLRLGSVKSNLGHTQAAAGLAGLIKTVMALRHELLPRTLHVDRPTPHVDWSAGTVTLLTEPLAWPRGERPRRAGVSAFGISGTNAHVIVEEAPVEEAPAEEAPGDGAGQLPLPEPVFRAAAVPVPLSGRGAAGLRAQAARLAAHLRAHPALAPADLGLSLATTRAALERRAVPVAADRAGLLARLDALAADAADTPDAAAGRVAFVFPGQGSQWVGMGAELLDTAPAFAARIADCEAALAPYVDWSLTAVLRGGPGLEQVDTVQAVNWAMAVSLAELWRSFGVEPAAVVGHSQGEIAAACVAGALTLEEGARVVALRSRTVLALAGTGAMASVQLPAAEVAERIAGFGDRLSVAVVNGPAATVVSGEVEAVEQFLAQCQDVPARRTDAGYASHSAHVAPIREALLAALDGLAPHPSAVPFYSTVTGGPLDTTALGADYWYANLSSPVRFADAVERLLADGFGAFVEVSAHPVVAPAIGETIERAGVRAAAVGTLRREEGGPERFLRSLGEAWAQGVAVDWRPAFPAGARTVDLPTYAFQRRRYWLEAARPAPAVAAADPAGSAFWDAVDREDVTALAAALGGDGARLGDQLAPALPALAAWRRGQQRQARIDSWRYRITWKPLGTGRRPALHGTWLLVAPDCDHRADDRAGDHRAGGTRPNGAAEPVDAVRQMLADHGAEVLTVTVPPGRTALADLLPADTPLAGVLSLLAADERPHPEHPLLTAGLAGTVALVQALLAAGTPAPLWCLTSGAVSVARAEHASSPAQAQVWGLGRVVALEQPQLWGGLVDLPAAPDRRALDRLAAVLADPDGEDQLAVRPSGVFARRLVPAPLDGAPAVRPWRPRGTVLVTGGTGALGAHAARWLAANGAEHLVLTSRQGERAPGAAELAAELGALGARVTLAACDLADRDALAALLSAHPPTAVLHAAGVGQASTVDQLDLADTARLFAGKVAGAVHLDELLGDRELDAFVLYSSNAGVWGSGGQAGYAAANAHLDALAEHRRARGLTATAIAWGGWGGGAGMMADGTVRELLQRRGILEMEPDLAVAALVQAVEQDEACVSVTAMDWPRFAPGFTARRPAPLLADLPALRRSAAAAEERAPQVDGGFAERVAALGPREQERAVLDLVRAQVAAVLGHASGEAVEPGRVFRELGFDSLVAVELRNRLNAATGLRLPASLAFDHPTPAALARHVHGELTGRQDTADPELPARTDDDPVAIVGMACRLPGGISTPEELWQALADGVDMVGEAPKDRGWEGLDLARVLTAPEQLTFLQEGGFLTGVGDFDADFFGIGAAEATAMDPQQRLLLELSWESFERGGLDAGALRGSRTGVFLGTFFQGYGFTNRQAPKDTRPYLAGGSSPAIAAGRIAFTLGLEGPAFTVDTGCSSSAVAIHLATRALRAGDCALALAGGVTVLSHPVSFPSLGGGAAPDGRSKPFAAAADGTGWGEGAGMLLLERLSDARRHGHPVLAVLRGTAVNHDGATNGLTAPSGPSQERVIRAALADAGLGAADIDVVEAHGTGSPLGDSVEAEALLATYGRQRPAERPLLVGTVKSHIGHPQAASGAVGVIKTVLALRHRLQPAMLHLDRPSDLVDWSAGTVRLLDTDVPWPVGERPRRAGVSSFGGSGTKVHLIVEEAPTPPEPAGAAAPDGPLPFVLSARTPDALRAQARRLAAHLRAGELPPGDVARTLAAGRAVLDHRAVLLADGPPELLAGLDALVVGERPAGEARLTLHFPDAGPPTDVRELYEAWPAYADAWDAACAHLDGRLELSLREAVFGAVARPLAGDPVDPALAGAAAFAAQLALHGLLASWGVRPDAVSGSGTGLVAAACAAGVLELADAVTLLTDGPAALGRLRPRPGTVPVLLGGAAVGAERFADPAFWSTDLPAAGSPLLTVDPARLATRRALLAALAAVFTEGAAVDWPALFAGSGAALVDLPTYAFQRERHWLADGATPARRERTGAAVDDRTRKETVLEYFRRVNAGDVDQVLELFAADAVIEDPVGQEPRQGAEALREYYEITLHRSRVEVAVGHPVGAQDGSSVAVPVTGRLTTGEDGERRRVSIDCVDVFELDEEGRIAGLRVYWGLTDYAFGEE</sequence>
<dbReference type="SUPFAM" id="SSF53901">
    <property type="entry name" value="Thiolase-like"/>
    <property type="match status" value="2"/>
</dbReference>
<dbReference type="InterPro" id="IPR020841">
    <property type="entry name" value="PKS_Beta-ketoAc_synthase_dom"/>
</dbReference>
<dbReference type="SMART" id="SM01294">
    <property type="entry name" value="PKS_PP_betabranch"/>
    <property type="match status" value="1"/>
</dbReference>
<dbReference type="FunFam" id="3.40.47.10:FF:000019">
    <property type="entry name" value="Polyketide synthase type I"/>
    <property type="match status" value="2"/>
</dbReference>
<dbReference type="Pfam" id="PF08990">
    <property type="entry name" value="Docking"/>
    <property type="match status" value="1"/>
</dbReference>